<dbReference type="AlphaFoldDB" id="E9S7X5"/>
<evidence type="ECO:0000313" key="1">
    <source>
        <dbReference type="EMBL" id="EGC04640.1"/>
    </source>
</evidence>
<name>E9S7X5_RUMAL</name>
<protein>
    <submittedName>
        <fullName evidence="1">Uncharacterized protein</fullName>
    </submittedName>
</protein>
<reference evidence="1 2" key="1">
    <citation type="submission" date="2011-02" db="EMBL/GenBank/DDBJ databases">
        <authorList>
            <person name="Nelson K.E."/>
            <person name="Sutton G."/>
            <person name="Torralba M."/>
            <person name="Durkin S."/>
            <person name="Harkins D."/>
            <person name="Montgomery R."/>
            <person name="Ziemer C."/>
            <person name="Klaassens E."/>
            <person name="Ocuiv P."/>
            <person name="Morrison M."/>
        </authorList>
    </citation>
    <scope>NUCLEOTIDE SEQUENCE [LARGE SCALE GENOMIC DNA]</scope>
    <source>
        <strain evidence="1 2">8</strain>
    </source>
</reference>
<sequence>MGFVTGFCLNFKADCYSHIHRLLCGVLLFEIPVPEQEQELV</sequence>
<proteinExistence type="predicted"/>
<keyword evidence="2" id="KW-1185">Reference proteome</keyword>
<dbReference type="EMBL" id="ADKM02000018">
    <property type="protein sequence ID" value="EGC04640.1"/>
    <property type="molecule type" value="Genomic_DNA"/>
</dbReference>
<organism evidence="1 2">
    <name type="scientific">Ruminococcus albus 8</name>
    <dbReference type="NCBI Taxonomy" id="246199"/>
    <lineage>
        <taxon>Bacteria</taxon>
        <taxon>Bacillati</taxon>
        <taxon>Bacillota</taxon>
        <taxon>Clostridia</taxon>
        <taxon>Eubacteriales</taxon>
        <taxon>Oscillospiraceae</taxon>
        <taxon>Ruminococcus</taxon>
    </lineage>
</organism>
<gene>
    <name evidence="1" type="ORF">CUS_7350</name>
</gene>
<dbReference type="Proteomes" id="UP000004259">
    <property type="component" value="Unassembled WGS sequence"/>
</dbReference>
<dbReference type="STRING" id="246199.CUS_7350"/>
<evidence type="ECO:0000313" key="2">
    <source>
        <dbReference type="Proteomes" id="UP000004259"/>
    </source>
</evidence>
<comment type="caution">
    <text evidence="1">The sequence shown here is derived from an EMBL/GenBank/DDBJ whole genome shotgun (WGS) entry which is preliminary data.</text>
</comment>
<accession>E9S7X5</accession>